<gene>
    <name evidence="2" type="ORF">ACFSRZ_14325</name>
</gene>
<name>A0ABW5LWF0_9FLAO</name>
<comment type="caution">
    <text evidence="2">The sequence shown here is derived from an EMBL/GenBank/DDBJ whole genome shotgun (WGS) entry which is preliminary data.</text>
</comment>
<feature type="chain" id="PRO_5046873604" description="YD repeat-containing protein" evidence="1">
    <location>
        <begin position="19"/>
        <end position="369"/>
    </location>
</feature>
<evidence type="ECO:0008006" key="4">
    <source>
        <dbReference type="Google" id="ProtNLM"/>
    </source>
</evidence>
<keyword evidence="3" id="KW-1185">Reference proteome</keyword>
<dbReference type="RefSeq" id="WP_379667255.1">
    <property type="nucleotide sequence ID" value="NZ_JBHULH010000011.1"/>
</dbReference>
<evidence type="ECO:0000313" key="2">
    <source>
        <dbReference type="EMBL" id="MFD2568549.1"/>
    </source>
</evidence>
<dbReference type="EMBL" id="JBHULH010000011">
    <property type="protein sequence ID" value="MFD2568549.1"/>
    <property type="molecule type" value="Genomic_DNA"/>
</dbReference>
<evidence type="ECO:0000256" key="1">
    <source>
        <dbReference type="SAM" id="SignalP"/>
    </source>
</evidence>
<dbReference type="Proteomes" id="UP001597508">
    <property type="component" value="Unassembled WGS sequence"/>
</dbReference>
<protein>
    <recommendedName>
        <fullName evidence="4">YD repeat-containing protein</fullName>
    </recommendedName>
</protein>
<accession>A0ABW5LWF0</accession>
<evidence type="ECO:0000313" key="3">
    <source>
        <dbReference type="Proteomes" id="UP001597508"/>
    </source>
</evidence>
<feature type="signal peptide" evidence="1">
    <location>
        <begin position="1"/>
        <end position="18"/>
    </location>
</feature>
<organism evidence="2 3">
    <name type="scientific">Pseudotenacibaculum haliotis</name>
    <dbReference type="NCBI Taxonomy" id="1862138"/>
    <lineage>
        <taxon>Bacteria</taxon>
        <taxon>Pseudomonadati</taxon>
        <taxon>Bacteroidota</taxon>
        <taxon>Flavobacteriia</taxon>
        <taxon>Flavobacteriales</taxon>
        <taxon>Flavobacteriaceae</taxon>
        <taxon>Pseudotenacibaculum</taxon>
    </lineage>
</organism>
<reference evidence="3" key="1">
    <citation type="journal article" date="2019" name="Int. J. Syst. Evol. Microbiol.">
        <title>The Global Catalogue of Microorganisms (GCM) 10K type strain sequencing project: providing services to taxonomists for standard genome sequencing and annotation.</title>
        <authorList>
            <consortium name="The Broad Institute Genomics Platform"/>
            <consortium name="The Broad Institute Genome Sequencing Center for Infectious Disease"/>
            <person name="Wu L."/>
            <person name="Ma J."/>
        </authorList>
    </citation>
    <scope>NUCLEOTIDE SEQUENCE [LARGE SCALE GENOMIC DNA]</scope>
    <source>
        <strain evidence="3">KCTC 52127</strain>
    </source>
</reference>
<keyword evidence="1" id="KW-0732">Signal</keyword>
<proteinExistence type="predicted"/>
<sequence length="369" mass="44323">MTKIRFLFLFLLGFQSFAQTIEIPQFPTPEKQFYNLLEEDRIEHFQNLNGSIKQVSRNTTVFDTDAVVKSLETKTAMFNEEGKIASYFFNYNGNRGKTIYETTPKQEVDSIDGYKRITISAPEEGINEYWYKNNTLLKHIYSDDLLYKQETVFGYNSKNRLTQKRTFTYLYIVDDTGEPYLGSKNETEVELAFYDEDRLLSKEKYVVDDEDDIIDINKIQYEYDKEGLCSRYNYNYSRYVTTNIDWEKPLEKQTYQEDDFIKNESKKIIGLYKNDNKKRLKAFYIADTKHNDFTEKYEITYTSNQMTIDAIFREFKKRYHSPLERLQKRTRYQYYYDEYQNPIKVQSFAWSNGKKLLEKETTLEINYSK</sequence>